<evidence type="ECO:0000259" key="14">
    <source>
        <dbReference type="Pfam" id="PF00884"/>
    </source>
</evidence>
<feature type="region of interest" description="Disordered" evidence="13">
    <location>
        <begin position="959"/>
        <end position="1062"/>
    </location>
</feature>
<evidence type="ECO:0000256" key="9">
    <source>
        <dbReference type="ARBA" id="ARBA00022824"/>
    </source>
</evidence>
<dbReference type="RefSeq" id="XP_040175991.1">
    <property type="nucleotide sequence ID" value="XM_040320057.1"/>
</dbReference>
<evidence type="ECO:0008006" key="18">
    <source>
        <dbReference type="Google" id="ProtNLM"/>
    </source>
</evidence>
<feature type="region of interest" description="Disordered" evidence="13">
    <location>
        <begin position="1268"/>
        <end position="1295"/>
    </location>
</feature>
<keyword evidence="6" id="KW-0479">Metal-binding</keyword>
<evidence type="ECO:0000256" key="1">
    <source>
        <dbReference type="ARBA" id="ARBA00001913"/>
    </source>
</evidence>
<feature type="compositionally biased region" description="Basic and acidic residues" evidence="13">
    <location>
        <begin position="1268"/>
        <end position="1287"/>
    </location>
</feature>
<feature type="domain" description="Sulfatase N-terminal" evidence="14">
    <location>
        <begin position="153"/>
        <end position="483"/>
    </location>
</feature>
<dbReference type="PROSITE" id="PS00523">
    <property type="entry name" value="SULFATASE_1"/>
    <property type="match status" value="1"/>
</dbReference>
<dbReference type="Pfam" id="PF12548">
    <property type="entry name" value="DUF3740"/>
    <property type="match status" value="1"/>
</dbReference>
<organism evidence="16 17">
    <name type="scientific">Anopheles arabiensis</name>
    <name type="common">Mosquito</name>
    <dbReference type="NCBI Taxonomy" id="7173"/>
    <lineage>
        <taxon>Eukaryota</taxon>
        <taxon>Metazoa</taxon>
        <taxon>Ecdysozoa</taxon>
        <taxon>Arthropoda</taxon>
        <taxon>Hexapoda</taxon>
        <taxon>Insecta</taxon>
        <taxon>Pterygota</taxon>
        <taxon>Neoptera</taxon>
        <taxon>Endopterygota</taxon>
        <taxon>Diptera</taxon>
        <taxon>Nematocera</taxon>
        <taxon>Culicoidea</taxon>
        <taxon>Culicidae</taxon>
        <taxon>Anophelinae</taxon>
        <taxon>Anopheles</taxon>
    </lineage>
</organism>
<keyword evidence="9" id="KW-0256">Endoplasmic reticulum</keyword>
<dbReference type="EnsemblMetazoa" id="AARA001467-RA">
    <property type="protein sequence ID" value="AARA001467-PA"/>
    <property type="gene ID" value="AARA001467"/>
</dbReference>
<evidence type="ECO:0000313" key="16">
    <source>
        <dbReference type="EnsemblMetazoa" id="AARA001467-PA"/>
    </source>
</evidence>
<feature type="compositionally biased region" description="Basic and acidic residues" evidence="13">
    <location>
        <begin position="586"/>
        <end position="596"/>
    </location>
</feature>
<evidence type="ECO:0000256" key="6">
    <source>
        <dbReference type="ARBA" id="ARBA00022723"/>
    </source>
</evidence>
<feature type="domain" description="Extracellular sulfatase C-terminal" evidence="15">
    <location>
        <begin position="766"/>
        <end position="962"/>
    </location>
</feature>
<feature type="compositionally biased region" description="Basic residues" evidence="13">
    <location>
        <begin position="765"/>
        <end position="776"/>
    </location>
</feature>
<keyword evidence="11" id="KW-0333">Golgi apparatus</keyword>
<dbReference type="GO" id="GO:0005795">
    <property type="term" value="C:Golgi stack"/>
    <property type="evidence" value="ECO:0007669"/>
    <property type="project" value="UniProtKB-SubCell"/>
</dbReference>
<feature type="compositionally biased region" description="Acidic residues" evidence="13">
    <location>
        <begin position="597"/>
        <end position="612"/>
    </location>
</feature>
<dbReference type="GO" id="GO:0005783">
    <property type="term" value="C:endoplasmic reticulum"/>
    <property type="evidence" value="ECO:0007669"/>
    <property type="project" value="UniProtKB-SubCell"/>
</dbReference>
<feature type="region of interest" description="Disordered" evidence="13">
    <location>
        <begin position="819"/>
        <end position="847"/>
    </location>
</feature>
<proteinExistence type="inferred from homology"/>
<dbReference type="GO" id="GO:0005539">
    <property type="term" value="F:glycosaminoglycan binding"/>
    <property type="evidence" value="ECO:0007669"/>
    <property type="project" value="TreeGrafter"/>
</dbReference>
<feature type="region of interest" description="Disordered" evidence="13">
    <location>
        <begin position="758"/>
        <end position="786"/>
    </location>
</feature>
<feature type="region of interest" description="Disordered" evidence="13">
    <location>
        <begin position="1483"/>
        <end position="1574"/>
    </location>
</feature>
<dbReference type="SUPFAM" id="SSF53649">
    <property type="entry name" value="Alkaline phosphatase-like"/>
    <property type="match status" value="1"/>
</dbReference>
<feature type="region of interest" description="Disordered" evidence="13">
    <location>
        <begin position="110"/>
        <end position="129"/>
    </location>
</feature>
<keyword evidence="17" id="KW-1185">Reference proteome</keyword>
<evidence type="ECO:0000256" key="3">
    <source>
        <dbReference type="ARBA" id="ARBA00004241"/>
    </source>
</evidence>
<feature type="compositionally biased region" description="Low complexity" evidence="13">
    <location>
        <begin position="1518"/>
        <end position="1529"/>
    </location>
</feature>
<feature type="region of interest" description="Disordered" evidence="13">
    <location>
        <begin position="1075"/>
        <end position="1182"/>
    </location>
</feature>
<dbReference type="GO" id="GO:0009986">
    <property type="term" value="C:cell surface"/>
    <property type="evidence" value="ECO:0007669"/>
    <property type="project" value="UniProtKB-SubCell"/>
</dbReference>
<evidence type="ECO:0000256" key="12">
    <source>
        <dbReference type="ARBA" id="ARBA00023180"/>
    </source>
</evidence>
<feature type="region of interest" description="Disordered" evidence="13">
    <location>
        <begin position="865"/>
        <end position="893"/>
    </location>
</feature>
<dbReference type="Pfam" id="PF00884">
    <property type="entry name" value="Sulfatase"/>
    <property type="match status" value="1"/>
</dbReference>
<feature type="region of interest" description="Disordered" evidence="13">
    <location>
        <begin position="586"/>
        <end position="614"/>
    </location>
</feature>
<comment type="similarity">
    <text evidence="5">Belongs to the sulfatase family.</text>
</comment>
<feature type="compositionally biased region" description="Basic and acidic residues" evidence="13">
    <location>
        <begin position="865"/>
        <end position="877"/>
    </location>
</feature>
<dbReference type="VEuPathDB" id="VectorBase:AARA001467"/>
<evidence type="ECO:0000256" key="10">
    <source>
        <dbReference type="ARBA" id="ARBA00022837"/>
    </source>
</evidence>
<feature type="compositionally biased region" description="Basic and acidic residues" evidence="13">
    <location>
        <begin position="1150"/>
        <end position="1161"/>
    </location>
</feature>
<dbReference type="InterPro" id="IPR017850">
    <property type="entry name" value="Alkaline_phosphatase_core_sf"/>
</dbReference>
<dbReference type="EMBL" id="APCN01002195">
    <property type="status" value="NOT_ANNOTATED_CDS"/>
    <property type="molecule type" value="Genomic_DNA"/>
</dbReference>
<dbReference type="GO" id="GO:0008449">
    <property type="term" value="F:N-acetylglucosamine-6-sulfatase activity"/>
    <property type="evidence" value="ECO:0007669"/>
    <property type="project" value="TreeGrafter"/>
</dbReference>
<keyword evidence="10" id="KW-0106">Calcium</keyword>
<feature type="compositionally biased region" description="Low complexity" evidence="13">
    <location>
        <begin position="878"/>
        <end position="890"/>
    </location>
</feature>
<reference evidence="16" key="1">
    <citation type="submission" date="2022-08" db="UniProtKB">
        <authorList>
            <consortium name="EnsemblMetazoa"/>
        </authorList>
    </citation>
    <scope>IDENTIFICATION</scope>
    <source>
        <strain evidence="16">Dongola</strain>
    </source>
</reference>
<protein>
    <recommendedName>
        <fullName evidence="18">Sulfatase</fullName>
    </recommendedName>
</protein>
<dbReference type="PANTHER" id="PTHR43108">
    <property type="entry name" value="N-ACETYLGLUCOSAMINE-6-SULFATASE FAMILY MEMBER"/>
    <property type="match status" value="1"/>
</dbReference>
<evidence type="ECO:0000313" key="17">
    <source>
        <dbReference type="Proteomes" id="UP000075840"/>
    </source>
</evidence>
<dbReference type="GeneID" id="120908739"/>
<evidence type="ECO:0000256" key="5">
    <source>
        <dbReference type="ARBA" id="ARBA00008779"/>
    </source>
</evidence>
<feature type="compositionally biased region" description="Low complexity" evidence="13">
    <location>
        <begin position="991"/>
        <end position="1011"/>
    </location>
</feature>
<dbReference type="Proteomes" id="UP000075840">
    <property type="component" value="Unassembled WGS sequence"/>
</dbReference>
<dbReference type="VEuPathDB" id="VectorBase:AARA21_001531"/>
<comment type="cofactor">
    <cofactor evidence="1">
        <name>Ca(2+)</name>
        <dbReference type="ChEBI" id="CHEBI:29108"/>
    </cofactor>
</comment>
<keyword evidence="12" id="KW-0325">Glycoprotein</keyword>
<dbReference type="FunFam" id="3.40.720.10:FF:000050">
    <property type="entry name" value="Extracellular sulfatase SULF-1"/>
    <property type="match status" value="1"/>
</dbReference>
<dbReference type="InterPro" id="IPR024607">
    <property type="entry name" value="Sulfatase_CS"/>
</dbReference>
<feature type="compositionally biased region" description="Basic residues" evidence="13">
    <location>
        <begin position="1094"/>
        <end position="1110"/>
    </location>
</feature>
<accession>A0A182HJP4</accession>
<sequence>MALQWKSFALRTKRGTKVESLRLAVTMCSLLFVLLATLTVVAAATQKEADAEAAGSVAHRDVQADWPNYQYPEHHAPHQQSRRNGHRANGQHAGRRRHHQYRVTKNRRVRAPQDGRGRVKKSGTGSVTGNLLAQDTVGQLPLADLRQTRERKPNIILILTDDQDVELGSLNFMPRTLRLLRDGGAEFRHAYTTTPMCCPARSSILTGMYVHNHMVFTNNDNCSSTTWQTTHETRSFATYLSNAGYRTGYFGKYLNKYNGSYIPPGWREWGGLIMNSKYYNYSINMNGQKIKHGFDYAKDYYPDLIANDSIAFLRQSKHQNHRKPVLLAMSFPAPHGPEDSAPQYSHLFFNVTTHHTPAYDHAPNPDKQWILRVTQQMEPIHRKFTDLLMTKRLQTLQSVDVAVERVYQELKALGELDNTYIIYTSDHGYHLGQFGLIKGKSFPFEFDVRVPFLMRGPGIEPATVVDEIVLNVDLAPTFLDIGGVAPPPHMDGRSILPLVLNRHRTVLDKWPDTFLIESSGRRETPEQIQEQKQRAAAARYSARFNLVNGNGSQPKLVPEVLVESRHTHGEGSSGVASVMTGGANDRKELDFSSHEHDDDEDEHELDGDDDDDHLGAIESETEAIELTKHNEQPEDYVIDHQEAHTFDQAPPQHDNHHLDNHLTPFRTKMDRLNTECSNPALQQNCVPGQKWQCTSEDGRWRKHKCKFHGQLQQHLAEMARKTNGHANGRNCACFTQDNFFYTKIKTKRDHTKWQPMATGQPMATHQHRRRRTRQKRSVPTGLGGGEEEQVMLMEAEGPTMESLVQVAARIDALQRSLYEGELEEHESEGKRTRSKRDTTSSSPSHLADVIHELQQTLVEIEREYEQTATVEGRDDHTTNGSNGSNTTASGEGVVEPYGVTKRCSVIAADKINCSNVIYEDEVSWRRNRMKVDQLIRVLKDKINALKDIKRLLREHRPAGYRGEDSELEDNEEEEENESIGSGGMEERTTLSSSSTTVATAATPAVTEPSEAVQIPSGSAAPRRVPPSSGTVVRRPTGKYSHIGYGQRRKVPKPTAAPADDDAEGSLIDMSLFMTDVQPSPSATPKYNRTLYGGGRHRTSGTQHRGHRGRHRGEIGGPYNGSTSSTASSSTSSTIAEPTTESNEGSPGAVRGEHWFTTDSSREASGAGPGTTESLQNQTYTSDEQISPNAIDAGVMSFSTTTTEQSSVSLSTNSIDQHNIVIDRQKTTDPHLAGGNSVQQNAIPTPSTVGVTIPPTECYCAAETESPVPDEKELARETRRRLKEERQRKKERKRIKKAKMEKECLSERMNCFSHDSNHWRTEPMWDDKPFCFCMNANNNTYSCLRTINQTHNFLYCEFTTGLVTYYNLRIDPFETQNRESSLTAEEKAVLHETLEEMKRCRGKGCTLPRHQQNVLPESNMLPSGAGAAVGGSIGNGNGVGGRHAGGSIGYGIGAGGNRRKYHTHRDHLQSGVGVGGSTGTAAHYPGEYDSGMHLPGGIAPGASSKKKNKNWKRKHHQQQHQQQQHPSNRRQYGDPAGSAAESDIMPDLLLPTGTGSAAKRNRTSRRPVWRTIYTE</sequence>
<name>A0A182HJP4_ANOAR</name>
<evidence type="ECO:0000259" key="15">
    <source>
        <dbReference type="Pfam" id="PF12548"/>
    </source>
</evidence>
<dbReference type="KEGG" id="aara:120908739"/>
<evidence type="ECO:0000256" key="13">
    <source>
        <dbReference type="SAM" id="MobiDB-lite"/>
    </source>
</evidence>
<feature type="compositionally biased region" description="Polar residues" evidence="13">
    <location>
        <begin position="1170"/>
        <end position="1182"/>
    </location>
</feature>
<dbReference type="GO" id="GO:0046872">
    <property type="term" value="F:metal ion binding"/>
    <property type="evidence" value="ECO:0007669"/>
    <property type="project" value="UniProtKB-KW"/>
</dbReference>
<evidence type="ECO:0000256" key="11">
    <source>
        <dbReference type="ARBA" id="ARBA00023034"/>
    </source>
</evidence>
<feature type="compositionally biased region" description="Basic residues" evidence="13">
    <location>
        <begin position="1558"/>
        <end position="1567"/>
    </location>
</feature>
<feature type="compositionally biased region" description="Low complexity" evidence="13">
    <location>
        <begin position="1121"/>
        <end position="1141"/>
    </location>
</feature>
<keyword evidence="8" id="KW-0378">Hydrolase</keyword>
<evidence type="ECO:0000256" key="7">
    <source>
        <dbReference type="ARBA" id="ARBA00022729"/>
    </source>
</evidence>
<feature type="compositionally biased region" description="Polar residues" evidence="13">
    <location>
        <begin position="1076"/>
        <end position="1086"/>
    </location>
</feature>
<evidence type="ECO:0000256" key="4">
    <source>
        <dbReference type="ARBA" id="ARBA00004348"/>
    </source>
</evidence>
<evidence type="ECO:0000256" key="8">
    <source>
        <dbReference type="ARBA" id="ARBA00022801"/>
    </source>
</evidence>
<dbReference type="Gene3D" id="3.40.720.10">
    <property type="entry name" value="Alkaline Phosphatase, subunit A"/>
    <property type="match status" value="1"/>
</dbReference>
<dbReference type="CTD" id="23213"/>
<feature type="compositionally biased region" description="Basic and acidic residues" evidence="13">
    <location>
        <begin position="827"/>
        <end position="838"/>
    </location>
</feature>
<keyword evidence="7" id="KW-0732">Signal</keyword>
<dbReference type="PANTHER" id="PTHR43108:SF16">
    <property type="entry name" value="EXTRACELLULAR SULFATASE SULF-1 HOMOLOG"/>
    <property type="match status" value="1"/>
</dbReference>
<dbReference type="CDD" id="cd16147">
    <property type="entry name" value="G6S"/>
    <property type="match status" value="1"/>
</dbReference>
<dbReference type="InterPro" id="IPR024609">
    <property type="entry name" value="Extracellular_sulfatase_C"/>
</dbReference>
<feature type="region of interest" description="Disordered" evidence="13">
    <location>
        <begin position="73"/>
        <end position="98"/>
    </location>
</feature>
<evidence type="ECO:0000256" key="2">
    <source>
        <dbReference type="ARBA" id="ARBA00004240"/>
    </source>
</evidence>
<comment type="subcellular location">
    <subcellularLocation>
        <location evidence="3">Cell surface</location>
    </subcellularLocation>
    <subcellularLocation>
        <location evidence="2">Endoplasmic reticulum</location>
    </subcellularLocation>
    <subcellularLocation>
        <location evidence="4">Golgi apparatus</location>
        <location evidence="4">Golgi stack</location>
    </subcellularLocation>
</comment>
<feature type="compositionally biased region" description="Acidic residues" evidence="13">
    <location>
        <begin position="965"/>
        <end position="977"/>
    </location>
</feature>
<feature type="compositionally biased region" description="Basic residues" evidence="13">
    <location>
        <begin position="1503"/>
        <end position="1517"/>
    </location>
</feature>
<dbReference type="InterPro" id="IPR000917">
    <property type="entry name" value="Sulfatase_N"/>
</dbReference>